<dbReference type="Pfam" id="PF14331">
    <property type="entry name" value="IcmF-related_N"/>
    <property type="match status" value="1"/>
</dbReference>
<organism evidence="6 7">
    <name type="scientific">Morganella morganii</name>
    <name type="common">Proteus morganii</name>
    <dbReference type="NCBI Taxonomy" id="582"/>
    <lineage>
        <taxon>Bacteria</taxon>
        <taxon>Pseudomonadati</taxon>
        <taxon>Pseudomonadota</taxon>
        <taxon>Gammaproteobacteria</taxon>
        <taxon>Enterobacterales</taxon>
        <taxon>Morganellaceae</taxon>
        <taxon>Morganella</taxon>
    </lineage>
</organism>
<protein>
    <recommendedName>
        <fullName evidence="8">Type VI secretion system membrane subunit TssM</fullName>
    </recommendedName>
</protein>
<dbReference type="PANTHER" id="PTHR36153">
    <property type="entry name" value="INNER MEMBRANE PROTEIN-RELATED"/>
    <property type="match status" value="1"/>
</dbReference>
<dbReference type="PANTHER" id="PTHR36153:SF1">
    <property type="entry name" value="TYPE VI SECRETION SYSTEM COMPONENT TSSM1"/>
    <property type="match status" value="1"/>
</dbReference>
<dbReference type="InterPro" id="IPR053156">
    <property type="entry name" value="T6SS_TssM-like"/>
</dbReference>
<dbReference type="InterPro" id="IPR017731">
    <property type="entry name" value="TssM1-like"/>
</dbReference>
<dbReference type="InterPro" id="IPR009612">
    <property type="entry name" value="IcmF-rel"/>
</dbReference>
<keyword evidence="2" id="KW-1133">Transmembrane helix</keyword>
<dbReference type="Pfam" id="PF06744">
    <property type="entry name" value="IcmF_C"/>
    <property type="match status" value="1"/>
</dbReference>
<feature type="transmembrane region" description="Helical" evidence="2">
    <location>
        <begin position="5"/>
        <end position="21"/>
    </location>
</feature>
<proteinExistence type="predicted"/>
<comment type="caution">
    <text evidence="6">The sequence shown here is derived from an EMBL/GenBank/DDBJ whole genome shotgun (WGS) entry which is preliminary data.</text>
</comment>
<dbReference type="SUPFAM" id="SSF52540">
    <property type="entry name" value="P-loop containing nucleoside triphosphate hydrolases"/>
    <property type="match status" value="1"/>
</dbReference>
<evidence type="ECO:0000313" key="7">
    <source>
        <dbReference type="Proteomes" id="UP000286908"/>
    </source>
</evidence>
<feature type="region of interest" description="Disordered" evidence="1">
    <location>
        <begin position="819"/>
        <end position="838"/>
    </location>
</feature>
<dbReference type="Proteomes" id="UP000286908">
    <property type="component" value="Unassembled WGS sequence"/>
</dbReference>
<feature type="transmembrane region" description="Helical" evidence="2">
    <location>
        <begin position="430"/>
        <end position="453"/>
    </location>
</feature>
<dbReference type="CDD" id="cd00882">
    <property type="entry name" value="Ras_like_GTPase"/>
    <property type="match status" value="1"/>
</dbReference>
<evidence type="ECO:0000256" key="2">
    <source>
        <dbReference type="SAM" id="Phobius"/>
    </source>
</evidence>
<feature type="domain" description="IcmF-related" evidence="4">
    <location>
        <begin position="516"/>
        <end position="795"/>
    </location>
</feature>
<sequence length="1157" mass="130692">MIRRFIILIIALILSYIIWWVGPMVAIGNFYPLARVLVRQIIIGIIFFWALWPFVAFLFSLLFRFLRTPLPKPKKKIIQLDRVTARFTDAIRTLQFIALAGKKTRSERMKIHLSREYINNKPWFVVMGPAGCGKTSVIYDSGEQFLLSEQYGLSRTTDVGPTVDCNWWLTERAVYIDTAGEWVQMHGQSDDAGNARQKLYSLIRKHRRYPGIDGIILCADIGTLLYAPLTERKSLADTLRIRILEMAALFQSDIPVYLLLNNIDHLPGGEAFLNIADDDLLAGGLGIKLQCTDDHRNNFIHDENTYHQLQTRVSNYILETLHNVPDDGLRHQLLLFIESLGALQKPLFSFLEQIFPASAMGYTGCLRQMWMGSTIPLMARESLYNADADGLFDERQSGGMYFPALTQAITERGVLHSARYRPLRSKLISVARYSAVTAGLLAVVMLLSSRYFWESDFISYASARFEETKRIVRDIPVTSQFNDDLIAAYEQLGYINTQFLESSPPLLTPYFEHTLLSNAMEQTYRRHLYKIFWPAVENYIANELKQSALNGNTDAYDTLKVYLMMVYPSYREPEALENWFMIRWDNYAVQGYTENDRRPFRYHLHELFRDTSSTAPAAKMNAELVRIARVNAMKTPIHLRVVNRIKDKPLPAGIQNISLADAAGPSVSLMLRRKSTNTVTDTAVSGFYTKAGYKDVFLPQLQDAATDMISEENWVLSDNTDKRGDIGTQEAIQTLSNEALKAYLSEYANQWDSFLKDIRVRPISDLDDAAQLARQFTEPSSPLTGLVQFAIDETTLSRENQQDATGWFARQENKLTQTRRSLLDGVSNDRASGSTPEKSLEARFEALHRLRQAETAGANDPLFTAFDQVYNKLATLSASLRAGQILPQNGEINRLRDDMLRQPEPVRSVMIDLLSAGEKQSLQKSKENLSRGASSIASDSCRTTISGRYPFNRNAREEAGIGDFTRMFGRGGAIQSFFDENLAAYVNTGATPWQIHPGSRGVVSAKTVASFENAARIRDSFFDPSGSMAMSMIIRPISLSPSVLEAVLDIDGQIIRYSHGYQEPVKINWPGPKGGIYTRLTFKTQDGQVETVSFDGPWALFRMYDAGNPVQLSSNSRQLTMAMGQVKGFFIVELNSTMKDYPLWSRALKQFSCPGNI</sequence>
<dbReference type="InterPro" id="IPR010623">
    <property type="entry name" value="IcmF_C"/>
</dbReference>
<evidence type="ECO:0000313" key="6">
    <source>
        <dbReference type="EMBL" id="RUT66435.1"/>
    </source>
</evidence>
<keyword evidence="2" id="KW-0812">Transmembrane</keyword>
<feature type="transmembrane region" description="Helical" evidence="2">
    <location>
        <begin position="41"/>
        <end position="66"/>
    </location>
</feature>
<accession>A0A433ZWE4</accession>
<dbReference type="AlphaFoldDB" id="A0A433ZWE4"/>
<keyword evidence="2" id="KW-0472">Membrane</keyword>
<name>A0A433ZWE4_MORMO</name>
<gene>
    <name evidence="6" type="ORF">CKG00_08530</name>
</gene>
<evidence type="ECO:0000259" key="5">
    <source>
        <dbReference type="Pfam" id="PF14331"/>
    </source>
</evidence>
<evidence type="ECO:0000259" key="4">
    <source>
        <dbReference type="Pfam" id="PF06761"/>
    </source>
</evidence>
<evidence type="ECO:0008006" key="8">
    <source>
        <dbReference type="Google" id="ProtNLM"/>
    </source>
</evidence>
<dbReference type="Pfam" id="PF06761">
    <property type="entry name" value="IcmF-related"/>
    <property type="match status" value="1"/>
</dbReference>
<feature type="domain" description="Type VI secretion system IcmF C-terminal" evidence="3">
    <location>
        <begin position="1034"/>
        <end position="1135"/>
    </location>
</feature>
<dbReference type="InterPro" id="IPR025743">
    <property type="entry name" value="TssM1_N"/>
</dbReference>
<dbReference type="OrthoDB" id="9758229at2"/>
<reference evidence="6 7" key="1">
    <citation type="submission" date="2017-08" db="EMBL/GenBank/DDBJ databases">
        <title>Draft genome sequence of pheromone producing symbiont Morganella morganii, of the female New Zealand grass grub Costelytra giveni.</title>
        <authorList>
            <person name="Laugraud A."/>
            <person name="Young S.D."/>
            <person name="Hurst M.H."/>
        </authorList>
    </citation>
    <scope>NUCLEOTIDE SEQUENCE [LARGE SCALE GENOMIC DNA]</scope>
    <source>
        <strain evidence="6 7">MMsCG</strain>
    </source>
</reference>
<dbReference type="NCBIfam" id="TIGR03348">
    <property type="entry name" value="VI_IcmF"/>
    <property type="match status" value="1"/>
</dbReference>
<evidence type="ECO:0000256" key="1">
    <source>
        <dbReference type="SAM" id="MobiDB-lite"/>
    </source>
</evidence>
<evidence type="ECO:0000259" key="3">
    <source>
        <dbReference type="Pfam" id="PF06744"/>
    </source>
</evidence>
<dbReference type="InterPro" id="IPR027417">
    <property type="entry name" value="P-loop_NTPase"/>
</dbReference>
<dbReference type="EMBL" id="NRQY01000001">
    <property type="protein sequence ID" value="RUT66435.1"/>
    <property type="molecule type" value="Genomic_DNA"/>
</dbReference>
<feature type="domain" description="Type VI secretion system component TssM1 N-terminal" evidence="5">
    <location>
        <begin position="197"/>
        <end position="368"/>
    </location>
</feature>